<proteinExistence type="predicted"/>
<name>A0A1R2B5S4_9CILI</name>
<dbReference type="SUPFAM" id="SSF52490">
    <property type="entry name" value="Tubulin nucleotide-binding domain-like"/>
    <property type="match status" value="1"/>
</dbReference>
<evidence type="ECO:0000313" key="2">
    <source>
        <dbReference type="Proteomes" id="UP000187209"/>
    </source>
</evidence>
<dbReference type="AlphaFoldDB" id="A0A1R2B5S4"/>
<organism evidence="1 2">
    <name type="scientific">Stentor coeruleus</name>
    <dbReference type="NCBI Taxonomy" id="5963"/>
    <lineage>
        <taxon>Eukaryota</taxon>
        <taxon>Sar</taxon>
        <taxon>Alveolata</taxon>
        <taxon>Ciliophora</taxon>
        <taxon>Postciliodesmatophora</taxon>
        <taxon>Heterotrichea</taxon>
        <taxon>Heterotrichida</taxon>
        <taxon>Stentoridae</taxon>
        <taxon>Stentor</taxon>
    </lineage>
</organism>
<dbReference type="EMBL" id="MPUH01000927">
    <property type="protein sequence ID" value="OMJ72131.1"/>
    <property type="molecule type" value="Genomic_DNA"/>
</dbReference>
<protein>
    <recommendedName>
        <fullName evidence="3">Misato Segment II tubulin-like domain-containing protein</fullName>
    </recommendedName>
</protein>
<evidence type="ECO:0000313" key="1">
    <source>
        <dbReference type="EMBL" id="OMJ72131.1"/>
    </source>
</evidence>
<gene>
    <name evidence="1" type="ORF">SteCoe_29490</name>
</gene>
<sequence length="333" mass="38149">MAGQIFTLNFGFAGNFSSAYFWQIQDMYTHPAEFHQAFFIQSSKGYFPRMLGIDFKESLSFPSITNTEDQILWGGKIQKIDQEQGTEEKWTDLLTGMVSNKNLVPVYRDESPIEEIEEKTRWFAENSDRLSGIHIIQDNDFSDIAAESLSVISDFYYKVPMMMFAMGFKYSLSEEMSIFKCADFSSLLYIPCTEANEKKDYSSIGVGLDGISYFYRNINDIGMELKPFLQFPRGNTCCFSLNLRGFGPSGITLYDKSYTRGIKNVEKTPIPQGFPIEDMESTVSGLEINTGISGFYGNFNAVRRFDTNVDEFREMRNYTQSIAASFEDFEFFD</sequence>
<dbReference type="Proteomes" id="UP000187209">
    <property type="component" value="Unassembled WGS sequence"/>
</dbReference>
<evidence type="ECO:0008006" key="3">
    <source>
        <dbReference type="Google" id="ProtNLM"/>
    </source>
</evidence>
<dbReference type="OrthoDB" id="5863171at2759"/>
<accession>A0A1R2B5S4</accession>
<dbReference type="InterPro" id="IPR036525">
    <property type="entry name" value="Tubulin/FtsZ_GTPase_sf"/>
</dbReference>
<keyword evidence="2" id="KW-1185">Reference proteome</keyword>
<dbReference type="Gene3D" id="3.40.50.1440">
    <property type="entry name" value="Tubulin/FtsZ, GTPase domain"/>
    <property type="match status" value="1"/>
</dbReference>
<reference evidence="1 2" key="1">
    <citation type="submission" date="2016-11" db="EMBL/GenBank/DDBJ databases">
        <title>The macronuclear genome of Stentor coeruleus: a giant cell with tiny introns.</title>
        <authorList>
            <person name="Slabodnick M."/>
            <person name="Ruby J.G."/>
            <person name="Reiff S.B."/>
            <person name="Swart E.C."/>
            <person name="Gosai S."/>
            <person name="Prabakaran S."/>
            <person name="Witkowska E."/>
            <person name="Larue G.E."/>
            <person name="Fisher S."/>
            <person name="Freeman R.M."/>
            <person name="Gunawardena J."/>
            <person name="Chu W."/>
            <person name="Stover N.A."/>
            <person name="Gregory B.D."/>
            <person name="Nowacki M."/>
            <person name="Derisi J."/>
            <person name="Roy S.W."/>
            <person name="Marshall W.F."/>
            <person name="Sood P."/>
        </authorList>
    </citation>
    <scope>NUCLEOTIDE SEQUENCE [LARGE SCALE GENOMIC DNA]</scope>
    <source>
        <strain evidence="1">WM001</strain>
    </source>
</reference>
<comment type="caution">
    <text evidence="1">The sequence shown here is derived from an EMBL/GenBank/DDBJ whole genome shotgun (WGS) entry which is preliminary data.</text>
</comment>